<protein>
    <submittedName>
        <fullName evidence="2">Uncharacterized protein</fullName>
    </submittedName>
</protein>
<dbReference type="AlphaFoldDB" id="A0A426YUE3"/>
<reference evidence="2 3" key="1">
    <citation type="journal article" date="2014" name="Agronomy (Basel)">
        <title>A Draft Genome Sequence for Ensete ventricosum, the Drought-Tolerant Tree Against Hunger.</title>
        <authorList>
            <person name="Harrison J."/>
            <person name="Moore K.A."/>
            <person name="Paszkiewicz K."/>
            <person name="Jones T."/>
            <person name="Grant M."/>
            <person name="Ambacheew D."/>
            <person name="Muzemil S."/>
            <person name="Studholme D.J."/>
        </authorList>
    </citation>
    <scope>NUCLEOTIDE SEQUENCE [LARGE SCALE GENOMIC DNA]</scope>
</reference>
<name>A0A426YUE3_ENSVE</name>
<feature type="compositionally biased region" description="Low complexity" evidence="1">
    <location>
        <begin position="67"/>
        <end position="76"/>
    </location>
</feature>
<dbReference type="Proteomes" id="UP000287651">
    <property type="component" value="Unassembled WGS sequence"/>
</dbReference>
<feature type="region of interest" description="Disordered" evidence="1">
    <location>
        <begin position="40"/>
        <end position="115"/>
    </location>
</feature>
<accession>A0A426YUE3</accession>
<gene>
    <name evidence="2" type="ORF">B296_00019924</name>
</gene>
<proteinExistence type="predicted"/>
<comment type="caution">
    <text evidence="2">The sequence shown here is derived from an EMBL/GenBank/DDBJ whole genome shotgun (WGS) entry which is preliminary data.</text>
</comment>
<feature type="region of interest" description="Disordered" evidence="1">
    <location>
        <begin position="1"/>
        <end position="28"/>
    </location>
</feature>
<dbReference type="EMBL" id="AMZH03010131">
    <property type="protein sequence ID" value="RRT55339.1"/>
    <property type="molecule type" value="Genomic_DNA"/>
</dbReference>
<sequence length="115" mass="12294">MAATCPIQAVRDKRAGHRPGQPDGPRLRRSIARLRELTVETLPGSPLGQISSPLRGAVTQPFPPRPSRGLSSLPQRNPRRCPSLSPFHFPSAATAAGSFGLRPTATDPTPSLDVR</sequence>
<evidence type="ECO:0000313" key="2">
    <source>
        <dbReference type="EMBL" id="RRT55339.1"/>
    </source>
</evidence>
<evidence type="ECO:0000256" key="1">
    <source>
        <dbReference type="SAM" id="MobiDB-lite"/>
    </source>
</evidence>
<organism evidence="2 3">
    <name type="scientific">Ensete ventricosum</name>
    <name type="common">Abyssinian banana</name>
    <name type="synonym">Musa ensete</name>
    <dbReference type="NCBI Taxonomy" id="4639"/>
    <lineage>
        <taxon>Eukaryota</taxon>
        <taxon>Viridiplantae</taxon>
        <taxon>Streptophyta</taxon>
        <taxon>Embryophyta</taxon>
        <taxon>Tracheophyta</taxon>
        <taxon>Spermatophyta</taxon>
        <taxon>Magnoliopsida</taxon>
        <taxon>Liliopsida</taxon>
        <taxon>Zingiberales</taxon>
        <taxon>Musaceae</taxon>
        <taxon>Ensete</taxon>
    </lineage>
</organism>
<evidence type="ECO:0000313" key="3">
    <source>
        <dbReference type="Proteomes" id="UP000287651"/>
    </source>
</evidence>